<dbReference type="Gene3D" id="3.40.50.720">
    <property type="entry name" value="NAD(P)-binding Rossmann-like Domain"/>
    <property type="match status" value="1"/>
</dbReference>
<protein>
    <submittedName>
        <fullName evidence="1">D-3-phosphoglycerate dehydrogenase</fullName>
    </submittedName>
</protein>
<organism evidence="1">
    <name type="scientific">Parasteatoda tepidariorum</name>
    <name type="common">Common house spider</name>
    <name type="synonym">Achaearanea tepidariorum</name>
    <dbReference type="NCBI Taxonomy" id="114398"/>
    <lineage>
        <taxon>Eukaryota</taxon>
        <taxon>Metazoa</taxon>
        <taxon>Ecdysozoa</taxon>
        <taxon>Arthropoda</taxon>
        <taxon>Chelicerata</taxon>
        <taxon>Arachnida</taxon>
        <taxon>Araneae</taxon>
        <taxon>Araneomorphae</taxon>
        <taxon>Entelegynae</taxon>
        <taxon>Araneoidea</taxon>
        <taxon>Theridiidae</taxon>
        <taxon>Parasteatoda</taxon>
    </lineage>
</organism>
<name>A0A2L2Z967_PARTP</name>
<accession>A0A2L2Z967</accession>
<dbReference type="EMBL" id="IAAA01124151">
    <property type="protein sequence ID" value="LAA16774.1"/>
    <property type="molecule type" value="mRNA"/>
</dbReference>
<proteinExistence type="evidence at transcript level"/>
<dbReference type="AlphaFoldDB" id="A0A2L2Z967"/>
<reference evidence="1" key="1">
    <citation type="journal article" date="2016" name="Mol. Ecol. Resour.">
        <title>Evaluation of the impact of RNA preservation methods of spiders for de novo transcriptome assembly.</title>
        <authorList>
            <person name="Kono N."/>
            <person name="Nakamura H."/>
            <person name="Ito Y."/>
            <person name="Tomita M."/>
            <person name="Arakawa K."/>
        </authorList>
    </citation>
    <scope>NUCLEOTIDE SEQUENCE</scope>
    <source>
        <tissue evidence="1">Whole body</tissue>
    </source>
</reference>
<sequence>MSLAIEPVLISESVDPSCETNLSQNGISTTTKVGLTADQLKSEIQNYQGLKVRSATKVNSDIISAGKIL</sequence>
<evidence type="ECO:0000313" key="1">
    <source>
        <dbReference type="EMBL" id="LAA16774.1"/>
    </source>
</evidence>
<dbReference type="OrthoDB" id="1621027at2759"/>
<dbReference type="SUPFAM" id="SSF52283">
    <property type="entry name" value="Formate/glycerate dehydrogenase catalytic domain-like"/>
    <property type="match status" value="1"/>
</dbReference>